<keyword evidence="1" id="KW-0812">Transmembrane</keyword>
<evidence type="ECO:0000256" key="1">
    <source>
        <dbReference type="SAM" id="Phobius"/>
    </source>
</evidence>
<dbReference type="EMBL" id="CAADRP010000779">
    <property type="protein sequence ID" value="VFU31994.1"/>
    <property type="molecule type" value="Genomic_DNA"/>
</dbReference>
<reference evidence="2" key="1">
    <citation type="submission" date="2019-03" db="EMBL/GenBank/DDBJ databases">
        <authorList>
            <person name="Mank J."/>
            <person name="Almeida P."/>
        </authorList>
    </citation>
    <scope>NUCLEOTIDE SEQUENCE</scope>
    <source>
        <strain evidence="2">78183</strain>
    </source>
</reference>
<organism evidence="2">
    <name type="scientific">Salix viminalis</name>
    <name type="common">Common osier</name>
    <name type="synonym">Basket willow</name>
    <dbReference type="NCBI Taxonomy" id="40686"/>
    <lineage>
        <taxon>Eukaryota</taxon>
        <taxon>Viridiplantae</taxon>
        <taxon>Streptophyta</taxon>
        <taxon>Embryophyta</taxon>
        <taxon>Tracheophyta</taxon>
        <taxon>Spermatophyta</taxon>
        <taxon>Magnoliopsida</taxon>
        <taxon>eudicotyledons</taxon>
        <taxon>Gunneridae</taxon>
        <taxon>Pentapetalae</taxon>
        <taxon>rosids</taxon>
        <taxon>fabids</taxon>
        <taxon>Malpighiales</taxon>
        <taxon>Salicaceae</taxon>
        <taxon>Saliceae</taxon>
        <taxon>Salix</taxon>
    </lineage>
</organism>
<dbReference type="AlphaFoldDB" id="A0A6N2KYN6"/>
<accession>A0A6N2KYN6</accession>
<keyword evidence="1" id="KW-1133">Transmembrane helix</keyword>
<name>A0A6N2KYN6_SALVM</name>
<gene>
    <name evidence="2" type="ORF">SVIM_LOCUS138571</name>
</gene>
<feature type="transmembrane region" description="Helical" evidence="1">
    <location>
        <begin position="14"/>
        <end position="35"/>
    </location>
</feature>
<keyword evidence="1" id="KW-0472">Membrane</keyword>
<protein>
    <submittedName>
        <fullName evidence="2">Uncharacterized protein</fullName>
    </submittedName>
</protein>
<sequence>MPRKVTLVVTNNAALPYIIISSYFYNCSRFFFTIFTR</sequence>
<evidence type="ECO:0000313" key="2">
    <source>
        <dbReference type="EMBL" id="VFU31994.1"/>
    </source>
</evidence>
<proteinExistence type="predicted"/>